<dbReference type="GO" id="GO:0004866">
    <property type="term" value="F:endopeptidase inhibitor activity"/>
    <property type="evidence" value="ECO:0007669"/>
    <property type="project" value="InterPro"/>
</dbReference>
<evidence type="ECO:0000313" key="8">
    <source>
        <dbReference type="EMBL" id="KPK64239.1"/>
    </source>
</evidence>
<name>A0A0S8FU45_UNCW3</name>
<dbReference type="Pfam" id="PF07677">
    <property type="entry name" value="A2M_recep"/>
    <property type="match status" value="1"/>
</dbReference>
<dbReference type="InterPro" id="IPR041555">
    <property type="entry name" value="MG3"/>
</dbReference>
<reference evidence="8 9" key="1">
    <citation type="journal article" date="2015" name="Microbiome">
        <title>Genomic resolution of linkages in carbon, nitrogen, and sulfur cycling among widespread estuary sediment bacteria.</title>
        <authorList>
            <person name="Baker B.J."/>
            <person name="Lazar C.S."/>
            <person name="Teske A.P."/>
            <person name="Dick G.J."/>
        </authorList>
    </citation>
    <scope>NUCLEOTIDE SEQUENCE [LARGE SCALE GENOMIC DNA]</scope>
    <source>
        <strain evidence="8">SM23_42</strain>
    </source>
</reference>
<dbReference type="Gene3D" id="2.60.40.690">
    <property type="entry name" value="Alpha-macroglobulin, receptor-binding domain"/>
    <property type="match status" value="1"/>
</dbReference>
<dbReference type="InterPro" id="IPR013783">
    <property type="entry name" value="Ig-like_fold"/>
</dbReference>
<comment type="caution">
    <text evidence="8">The sequence shown here is derived from an EMBL/GenBank/DDBJ whole genome shotgun (WGS) entry which is preliminary data.</text>
</comment>
<dbReference type="Gene3D" id="2.60.40.10">
    <property type="entry name" value="Immunoglobulins"/>
    <property type="match status" value="2"/>
</dbReference>
<evidence type="ECO:0000256" key="1">
    <source>
        <dbReference type="ARBA" id="ARBA00010556"/>
    </source>
</evidence>
<dbReference type="SUPFAM" id="SSF49410">
    <property type="entry name" value="Alpha-macroglobulin receptor domain"/>
    <property type="match status" value="1"/>
</dbReference>
<gene>
    <name evidence="8" type="ORF">AMJ83_03150</name>
</gene>
<dbReference type="InterPro" id="IPR036595">
    <property type="entry name" value="A-macroglobulin_rcpt-bd_sf"/>
</dbReference>
<dbReference type="InterPro" id="IPR013545">
    <property type="entry name" value="T2SS_protein-GspG_C"/>
</dbReference>
<evidence type="ECO:0000259" key="5">
    <source>
        <dbReference type="SMART" id="SM01359"/>
    </source>
</evidence>
<dbReference type="SMART" id="SM01419">
    <property type="entry name" value="Thiol-ester_cl"/>
    <property type="match status" value="1"/>
</dbReference>
<comment type="similarity">
    <text evidence="1">Belongs to the protease inhibitor I39 (alpha-2-macroglobulin) family. Bacterial alpha-2-macroglobulin subfamily.</text>
</comment>
<evidence type="ECO:0000313" key="9">
    <source>
        <dbReference type="Proteomes" id="UP000051373"/>
    </source>
</evidence>
<dbReference type="Pfam" id="PF17791">
    <property type="entry name" value="MG3"/>
    <property type="match status" value="1"/>
</dbReference>
<dbReference type="PANTHER" id="PTHR11412">
    <property type="entry name" value="MACROGLOBULIN / COMPLEMENT"/>
    <property type="match status" value="1"/>
</dbReference>
<dbReference type="InterPro" id="IPR008930">
    <property type="entry name" value="Terpenoid_cyclase/PrenylTrfase"/>
</dbReference>
<dbReference type="SMART" id="SM01359">
    <property type="entry name" value="A2M_N_2"/>
    <property type="match status" value="1"/>
</dbReference>
<keyword evidence="3" id="KW-0882">Thioester bond</keyword>
<sequence>MKKAVLIVLTITSVGIVSGLNLYRGSDRIEVNVPVEGMKGKLGKIDVRVLDVDDEMIGQAYKYIYVTRDYYSVPFKINLKRRPQDRDLLRVRVTFKKKEAIYSTYQLEDRMVVKILGQNEFIKGTPIDYRIIVRNQRDNAPIEDARVKISMKTADSDRVIFEGKTDRSGTCETDLKIPEQIDEADLHFVISSRFGEDEYDTMIKMLSGNLTYVVTDKPIYQPGQTIHIRSLSLRRPDLNAVQGHTLIYEVEDSKGNKVFKKQVETDDFGVGYVQFVLADEVNLGDYTIRVILDQEKVEKTVNVMRYVLPKFKVALTTDKEYYMPGEKMEGDIDVQYFFGKPVVNGIVKITTYKYDIGFQQEAVIEGKTNQEGRYHFSYQLPDHFVGQPLEKGDAFVRLDVEVIDPAKHGEKISAKKKIVQGVINLAVVPEGGVLKPGLENRIYVLASYPDGTPCFANIEMRIDGRRFTGRTDEYGIAEFNYKPGNWKALIAVRATDDKGETAQVQKSFEMTTDQEQIVMKMARGIYEVGEAIELTLLTTKRSGRAYLDIIKDNQTVLTKSITIKNGEGRFKLNLTHDITGSLWLHAYIVTHGSSIIRDTRFCYVHAADDLLINVKAGKDEYVPGEDGNIVFKVTDQKGRPTVAALCVAVVDEAVFAVSELQPGLEKVYFRLEEEIMKPRYEIHGFSPVDIVKKQTGEARAENVMFSTLVPRNHYAVSYTTPQLVNEKIKSAFFEKLQHARNKIYEAINEYYRLNDTYPKTDGAIATLLEKRLLQEVDLRDPWGRRYRVDSTVELFHYFTIVSAGPDGVFDNEDDINEMMWQDFMADGPMVVAEMAAVAPGAGARMAEAKSKTSMDLDKPGSEPRVREFFPETFIFEPALITDYQGHAQLSVTMPDAITTWRITTFASSSSGQLGSALAQLKVFQDFFVDIDLPVALTEGDEIAIPIAIYNYLPRDQRIRLVLEAEDWFEALEATEIVRDLKQDEVSVAYFPIRVKQIGYHSLLVKAYGEVKSDAIKRAVAVLPDGKLFEELISDRLSGTVKQRVAFPPDAIEDANWLGLKIFPGIFSQVVEGLDNLLGVPFGCFEQTTSVTYPNILILDYLRQTDQIKPETEMTAEEYISLGYQRLLTFEVAGGGFSWFGDAPANKVLTAYGLMEFNDMAQVYDIDERIIERTARWLRDQQNKDGSWSPDAQYLHAEAWSRIQKNEILPTAYICWALGEIGDRGPAIDKGLDFLKKNLKAANDPYILALVANAFVAVDPKSPTTLEILKKLVGMAKKEKDAVYWQSDIPSITFTRGQGADIEATGLALYALIKSGKYSDVVTDALTYLIRTKDKNGVWYTTQGTIIALRSLVAVLVSISEDIDAQLTVIINGQEVAELNVDKSNADLMHQIDLSKHIKTQNTVEIEVKGEGNFLYEIVSKYYLPWEIIPRAHKAPFTISVDYDRTSLTLNDIVDVDVRVDLERPGRAQMVMVDLGIPPGFEVLTPTLDELVGKTIQKYSLTPRQIIIYLDEVSFGKSVNLSYQLQAKFPIRAKVRASRVYEYYNTTDEAIEQPFEMRVTM</sequence>
<feature type="domain" description="Alpha-macroglobulin receptor-binding" evidence="7">
    <location>
        <begin position="1467"/>
        <end position="1553"/>
    </location>
</feature>
<dbReference type="InterPro" id="IPR009048">
    <property type="entry name" value="A-macroglobulin_rcpt-bd"/>
</dbReference>
<dbReference type="PANTHER" id="PTHR11412:SF136">
    <property type="entry name" value="CD109 ANTIGEN"/>
    <property type="match status" value="1"/>
</dbReference>
<evidence type="ECO:0000259" key="6">
    <source>
        <dbReference type="SMART" id="SM01360"/>
    </source>
</evidence>
<dbReference type="InterPro" id="IPR050473">
    <property type="entry name" value="A2M/Complement_sys"/>
</dbReference>
<keyword evidence="2" id="KW-0732">Signal</keyword>
<dbReference type="Pfam" id="PF00207">
    <property type="entry name" value="A2M"/>
    <property type="match status" value="1"/>
</dbReference>
<dbReference type="Pfam" id="PF07678">
    <property type="entry name" value="TED_complement"/>
    <property type="match status" value="1"/>
</dbReference>
<dbReference type="SUPFAM" id="SSF54523">
    <property type="entry name" value="Pili subunits"/>
    <property type="match status" value="1"/>
</dbReference>
<keyword evidence="4" id="KW-1015">Disulfide bond</keyword>
<dbReference type="Gene3D" id="2.20.130.20">
    <property type="match status" value="1"/>
</dbReference>
<dbReference type="GO" id="GO:0005615">
    <property type="term" value="C:extracellular space"/>
    <property type="evidence" value="ECO:0007669"/>
    <property type="project" value="InterPro"/>
</dbReference>
<organism evidence="8 9">
    <name type="scientific">candidate division WOR_3 bacterium SM23_42</name>
    <dbReference type="NCBI Taxonomy" id="1703779"/>
    <lineage>
        <taxon>Bacteria</taxon>
        <taxon>Bacteria division WOR-3</taxon>
    </lineage>
</organism>
<dbReference type="EMBL" id="LJUJ01000004">
    <property type="protein sequence ID" value="KPK64239.1"/>
    <property type="molecule type" value="Genomic_DNA"/>
</dbReference>
<dbReference type="Gene3D" id="2.60.40.1940">
    <property type="match status" value="1"/>
</dbReference>
<feature type="domain" description="Alpha-2-macroglobulin bait region" evidence="5">
    <location>
        <begin position="517"/>
        <end position="657"/>
    </location>
</feature>
<dbReference type="Proteomes" id="UP000051373">
    <property type="component" value="Unassembled WGS sequence"/>
</dbReference>
<accession>A0A0S8FU45</accession>
<dbReference type="Gene3D" id="1.50.10.20">
    <property type="match status" value="1"/>
</dbReference>
<evidence type="ECO:0000256" key="4">
    <source>
        <dbReference type="ARBA" id="ARBA00023157"/>
    </source>
</evidence>
<dbReference type="SUPFAM" id="SSF48239">
    <property type="entry name" value="Terpenoid cyclases/Protein prenyltransferases"/>
    <property type="match status" value="1"/>
</dbReference>
<dbReference type="InterPro" id="IPR011625">
    <property type="entry name" value="A2M_N_BRD"/>
</dbReference>
<evidence type="ECO:0008006" key="10">
    <source>
        <dbReference type="Google" id="ProtNLM"/>
    </source>
</evidence>
<evidence type="ECO:0000259" key="7">
    <source>
        <dbReference type="SMART" id="SM01361"/>
    </source>
</evidence>
<dbReference type="SMART" id="SM01360">
    <property type="entry name" value="A2M"/>
    <property type="match status" value="1"/>
</dbReference>
<protein>
    <recommendedName>
        <fullName evidence="10">Alpha-2-macroglobulin domain-containing protein</fullName>
    </recommendedName>
</protein>
<dbReference type="InterPro" id="IPR001599">
    <property type="entry name" value="Macroglobln_a2"/>
</dbReference>
<dbReference type="STRING" id="1703779.AMJ83_03150"/>
<dbReference type="InterPro" id="IPR011626">
    <property type="entry name" value="Alpha-macroglobulin_TED"/>
</dbReference>
<dbReference type="Pfam" id="PF08334">
    <property type="entry name" value="T2SSG"/>
    <property type="match status" value="1"/>
</dbReference>
<evidence type="ECO:0000256" key="2">
    <source>
        <dbReference type="ARBA" id="ARBA00022729"/>
    </source>
</evidence>
<dbReference type="InterPro" id="IPR002890">
    <property type="entry name" value="MG2"/>
</dbReference>
<proteinExistence type="inferred from homology"/>
<dbReference type="InterPro" id="IPR045584">
    <property type="entry name" value="Pilin-like"/>
</dbReference>
<dbReference type="CDD" id="cd02891">
    <property type="entry name" value="A2M_like"/>
    <property type="match status" value="1"/>
</dbReference>
<dbReference type="Pfam" id="PF01835">
    <property type="entry name" value="MG2"/>
    <property type="match status" value="1"/>
</dbReference>
<dbReference type="Gene3D" id="3.30.700.10">
    <property type="entry name" value="Glycoprotein, Type 4 Pilin"/>
    <property type="match status" value="1"/>
</dbReference>
<dbReference type="InterPro" id="IPR047565">
    <property type="entry name" value="Alpha-macroglob_thiol-ester_cl"/>
</dbReference>
<evidence type="ECO:0000256" key="3">
    <source>
        <dbReference type="ARBA" id="ARBA00022966"/>
    </source>
</evidence>
<dbReference type="Pfam" id="PF07703">
    <property type="entry name" value="A2M_BRD"/>
    <property type="match status" value="1"/>
</dbReference>
<feature type="domain" description="Alpha-2-macroglobulin" evidence="6">
    <location>
        <begin position="872"/>
        <end position="962"/>
    </location>
</feature>
<dbReference type="SMART" id="SM01361">
    <property type="entry name" value="A2M_recep"/>
    <property type="match status" value="1"/>
</dbReference>
<dbReference type="Gene3D" id="2.60.40.1930">
    <property type="match status" value="1"/>
</dbReference>